<reference evidence="2" key="1">
    <citation type="journal article" date="2019" name="Int. J. Syst. Evol. Microbiol.">
        <title>The Global Catalogue of Microorganisms (GCM) 10K type strain sequencing project: providing services to taxonomists for standard genome sequencing and annotation.</title>
        <authorList>
            <consortium name="The Broad Institute Genomics Platform"/>
            <consortium name="The Broad Institute Genome Sequencing Center for Infectious Disease"/>
            <person name="Wu L."/>
            <person name="Ma J."/>
        </authorList>
    </citation>
    <scope>NUCLEOTIDE SEQUENCE [LARGE SCALE GENOMIC DNA]</scope>
    <source>
        <strain evidence="2">JCM 9687</strain>
    </source>
</reference>
<protein>
    <submittedName>
        <fullName evidence="1">Uncharacterized protein</fullName>
    </submittedName>
</protein>
<organism evidence="1 2">
    <name type="scientific">Saccharopolyspora gregorii</name>
    <dbReference type="NCBI Taxonomy" id="33914"/>
    <lineage>
        <taxon>Bacteria</taxon>
        <taxon>Bacillati</taxon>
        <taxon>Actinomycetota</taxon>
        <taxon>Actinomycetes</taxon>
        <taxon>Pseudonocardiales</taxon>
        <taxon>Pseudonocardiaceae</taxon>
        <taxon>Saccharopolyspora</taxon>
    </lineage>
</organism>
<dbReference type="EMBL" id="BAAAYK010000038">
    <property type="protein sequence ID" value="GAA3357157.1"/>
    <property type="molecule type" value="Genomic_DNA"/>
</dbReference>
<proteinExistence type="predicted"/>
<name>A0ABP6RPI2_9PSEU</name>
<accession>A0ABP6RPI2</accession>
<gene>
    <name evidence="1" type="ORF">GCM10020366_24040</name>
</gene>
<evidence type="ECO:0000313" key="1">
    <source>
        <dbReference type="EMBL" id="GAA3357157.1"/>
    </source>
</evidence>
<keyword evidence="2" id="KW-1185">Reference proteome</keyword>
<comment type="caution">
    <text evidence="1">The sequence shown here is derived from an EMBL/GenBank/DDBJ whole genome shotgun (WGS) entry which is preliminary data.</text>
</comment>
<evidence type="ECO:0000313" key="2">
    <source>
        <dbReference type="Proteomes" id="UP001500483"/>
    </source>
</evidence>
<dbReference type="Proteomes" id="UP001500483">
    <property type="component" value="Unassembled WGS sequence"/>
</dbReference>
<sequence length="91" mass="10571">MVDLVSEESVPGRDDIEAAMLDLASGKKSRKEVSDWAYPWVYDDDLPEVEDELAWDALDLLTSADTQSSPGVYIFQKNDFQKWLNEFRRRR</sequence>